<feature type="transmembrane region" description="Helical" evidence="6">
    <location>
        <begin position="211"/>
        <end position="230"/>
    </location>
</feature>
<feature type="transmembrane region" description="Helical" evidence="6">
    <location>
        <begin position="394"/>
        <end position="416"/>
    </location>
</feature>
<dbReference type="Pfam" id="PF05041">
    <property type="entry name" value="Pecanex_C"/>
    <property type="match status" value="1"/>
</dbReference>
<feature type="transmembrane region" description="Helical" evidence="6">
    <location>
        <begin position="515"/>
        <end position="533"/>
    </location>
</feature>
<feature type="transmembrane region" description="Helical" evidence="6">
    <location>
        <begin position="293"/>
        <end position="317"/>
    </location>
</feature>
<feature type="transmembrane region" description="Helical" evidence="6">
    <location>
        <begin position="362"/>
        <end position="379"/>
    </location>
</feature>
<evidence type="ECO:0000256" key="3">
    <source>
        <dbReference type="ARBA" id="ARBA00022692"/>
    </source>
</evidence>
<keyword evidence="4 6" id="KW-1133">Transmembrane helix</keyword>
<feature type="transmembrane region" description="Helical" evidence="6">
    <location>
        <begin position="147"/>
        <end position="168"/>
    </location>
</feature>
<reference evidence="8 9" key="1">
    <citation type="submission" date="2024-08" db="EMBL/GenBank/DDBJ databases">
        <authorList>
            <person name="Cucini C."/>
            <person name="Frati F."/>
        </authorList>
    </citation>
    <scope>NUCLEOTIDE SEQUENCE [LARGE SCALE GENOMIC DNA]</scope>
</reference>
<dbReference type="Proteomes" id="UP001642540">
    <property type="component" value="Unassembled WGS sequence"/>
</dbReference>
<organism evidence="8 9">
    <name type="scientific">Orchesella dallaii</name>
    <dbReference type="NCBI Taxonomy" id="48710"/>
    <lineage>
        <taxon>Eukaryota</taxon>
        <taxon>Metazoa</taxon>
        <taxon>Ecdysozoa</taxon>
        <taxon>Arthropoda</taxon>
        <taxon>Hexapoda</taxon>
        <taxon>Collembola</taxon>
        <taxon>Entomobryomorpha</taxon>
        <taxon>Entomobryoidea</taxon>
        <taxon>Orchesellidae</taxon>
        <taxon>Orchesellinae</taxon>
        <taxon>Orchesella</taxon>
    </lineage>
</organism>
<dbReference type="EMBL" id="CAXLJM020000015">
    <property type="protein sequence ID" value="CAL8082532.1"/>
    <property type="molecule type" value="Genomic_DNA"/>
</dbReference>
<comment type="caution">
    <text evidence="8">The sequence shown here is derived from an EMBL/GenBank/DDBJ whole genome shotgun (WGS) entry which is preliminary data.</text>
</comment>
<feature type="transmembrane region" description="Helical" evidence="6">
    <location>
        <begin position="67"/>
        <end position="87"/>
    </location>
</feature>
<evidence type="ECO:0000259" key="7">
    <source>
        <dbReference type="Pfam" id="PF05041"/>
    </source>
</evidence>
<protein>
    <recommendedName>
        <fullName evidence="6">Pecanex-like protein</fullName>
    </recommendedName>
</protein>
<evidence type="ECO:0000313" key="9">
    <source>
        <dbReference type="Proteomes" id="UP001642540"/>
    </source>
</evidence>
<evidence type="ECO:0000256" key="6">
    <source>
        <dbReference type="RuleBase" id="RU367089"/>
    </source>
</evidence>
<accession>A0ABP1PYK6</accession>
<keyword evidence="3 6" id="KW-0812">Transmembrane</keyword>
<sequence length="1224" mass="138134">MSPPIISPYKKWFAVKRIIQTFLGGPKLVSSFSIIIFQVFIYLVPAVIICVVNVVDSNIIRWEWKALLTGMGMLLTDVTLTFLIWILKQRRDVNITPEQGDRNPTSLSVSEENVGGTLFDEEEAVPNDGCFKSSTWRFIALNVNMSLCHFSALLVSAISIFFSVSVLADNSVHPVLKAFVIFTLCNARYSSVINSAPEVATFDPVNRRHLFYRPFYVSFCASINFAIILFKDIKRDASGEIVSAEPDPCNSTICGIILAVLPLIWLSGIIPPLDALFPWLFETVLELFGGKSVGYSYFGTTISLALAMVGPLATFILSQKPNVTFLLECLCGYLISCDTGSMPKLKASLCEDIPAKYFLQQLIKPAVTILCSLLGILVVETTLSHSSNIPDRDIFHPVLAGVSVFILLSTKMVQMLDIVDRKWASSRLYLSIFTMWHGLLTIVLHVWITLELVTEHLESSFKKSLELVVHSLQQLIPCILTIRFYALAVTEPHNSTINIIITYLIRFVVFTSEDIPMKFVILLFIVSMSHTILKRFLQYLRMVVIFTHSTFSSNLLDKKYVAVATLISAPVSICSVLMTSIVKGMTLVPMFTLPVFTIGFPRPHSFWKGIWLNRSCGQNETQKILPLASSVDWTIYADAAPFLVLAFAKRSEESKSDLEPGSCYIARYDDRLLFIRILSYGWKFLYAQVKGLEIQEQTSCHHQEAAWIDEMFEKYLHSRKCFFRRLYTQPMSIFNSLEPKFCLSVPSYSESKSQLPSFLSKKGKHVFRDMFFRAFSYLWIKGNPAFQGESYRRPIASGVPLGKSLYSRIHHHHHQGPLFERSQSSLKNGHYASNPINEDRNNIQLGLVGPGPDLNGNRSQSLIKGSPSTEVMSSAGSVRGTSAPMMLHRQHPPLRDVSAANWPGSVSYPLIPGLPNLAIEDSEFESLQNSLNQCTNENSDTQEITSVAISPPSVLMRKSGISWDGLPQLWMKQCAGEAIPFHNALKARVEKLCWKAWEVAFGTFDDLFEVDIARFYRREFAKNMKTAMVHEKSEFEEIAVRAFRYATKLTLDELYASGMDLDEPIPQACRSATSGCDNETVETSVIRSEEDEQGIFHKLTTFEKAFIFCPYDEVPYWMNEKTKHIVSICADGEQNILRIFNYQSEGVEFSVGELSKCCVEGIWSSLNTELLYLTSDDDERYSIQHDKYQLRNICAQSAQTLGYPVYEATFHVNLFDFSVEQVSI</sequence>
<feature type="transmembrane region" description="Helical" evidence="6">
    <location>
        <begin position="32"/>
        <end position="55"/>
    </location>
</feature>
<evidence type="ECO:0000313" key="8">
    <source>
        <dbReference type="EMBL" id="CAL8082532.1"/>
    </source>
</evidence>
<dbReference type="PANTHER" id="PTHR12372:SF6">
    <property type="entry name" value="PECANEX-LIKE PROTEIN 4"/>
    <property type="match status" value="1"/>
</dbReference>
<keyword evidence="9" id="KW-1185">Reference proteome</keyword>
<evidence type="ECO:0000256" key="4">
    <source>
        <dbReference type="ARBA" id="ARBA00022989"/>
    </source>
</evidence>
<dbReference type="PANTHER" id="PTHR12372">
    <property type="entry name" value="PECANEX"/>
    <property type="match status" value="1"/>
</dbReference>
<keyword evidence="5 6" id="KW-0472">Membrane</keyword>
<dbReference type="InterPro" id="IPR007735">
    <property type="entry name" value="Pecanex_C"/>
</dbReference>
<feature type="transmembrane region" description="Helical" evidence="6">
    <location>
        <begin position="251"/>
        <end position="273"/>
    </location>
</feature>
<evidence type="ECO:0000256" key="5">
    <source>
        <dbReference type="ARBA" id="ARBA00023136"/>
    </source>
</evidence>
<evidence type="ECO:0000256" key="2">
    <source>
        <dbReference type="ARBA" id="ARBA00010170"/>
    </source>
</evidence>
<gene>
    <name evidence="8" type="ORF">ODALV1_LOCUS5236</name>
</gene>
<feature type="domain" description="Pecanex C-terminal" evidence="7">
    <location>
        <begin position="1093"/>
        <end position="1209"/>
    </location>
</feature>
<dbReference type="InterPro" id="IPR039797">
    <property type="entry name" value="Pecanex"/>
</dbReference>
<feature type="transmembrane region" description="Helical" evidence="6">
    <location>
        <begin position="560"/>
        <end position="582"/>
    </location>
</feature>
<comment type="similarity">
    <text evidence="2 6">Belongs to the pecanex family.</text>
</comment>
<feature type="transmembrane region" description="Helical" evidence="6">
    <location>
        <begin position="428"/>
        <end position="448"/>
    </location>
</feature>
<evidence type="ECO:0000256" key="1">
    <source>
        <dbReference type="ARBA" id="ARBA00004141"/>
    </source>
</evidence>
<proteinExistence type="inferred from homology"/>
<name>A0ABP1PYK6_9HEXA</name>
<comment type="subcellular location">
    <subcellularLocation>
        <location evidence="1 6">Membrane</location>
        <topology evidence="1 6">Multi-pass membrane protein</topology>
    </subcellularLocation>
</comment>